<dbReference type="PANTHER" id="PTHR37304">
    <property type="entry name" value="MEMBRANE PROTEIN-RELATED"/>
    <property type="match status" value="1"/>
</dbReference>
<sequence length="71" mass="7708">MMLNQGKCGVHCVAWWLVLVGGLNWGLVGLLGWNLVEALFGGWPGLVKLIYILVGLSAVVVLLEKKCVKCK</sequence>
<comment type="caution">
    <text evidence="2">The sequence shown here is derived from an EMBL/GenBank/DDBJ whole genome shotgun (WGS) entry which is preliminary data.</text>
</comment>
<feature type="transmembrane region" description="Helical" evidence="1">
    <location>
        <begin position="12"/>
        <end position="33"/>
    </location>
</feature>
<evidence type="ECO:0000313" key="2">
    <source>
        <dbReference type="EMBL" id="KKR05080.1"/>
    </source>
</evidence>
<evidence type="ECO:0008006" key="4">
    <source>
        <dbReference type="Google" id="ProtNLM"/>
    </source>
</evidence>
<protein>
    <recommendedName>
        <fullName evidence="4">DUF378 domain-containing protein</fullName>
    </recommendedName>
</protein>
<dbReference type="Pfam" id="PF04070">
    <property type="entry name" value="DUF378"/>
    <property type="match status" value="1"/>
</dbReference>
<keyword evidence="1" id="KW-1133">Transmembrane helix</keyword>
<dbReference type="EMBL" id="LBWG01000001">
    <property type="protein sequence ID" value="KKR05080.1"/>
    <property type="molecule type" value="Genomic_DNA"/>
</dbReference>
<organism evidence="2 3">
    <name type="scientific">Candidatus Uhrbacteria bacterium GW2011_GWF2_39_13</name>
    <dbReference type="NCBI Taxonomy" id="1618995"/>
    <lineage>
        <taxon>Bacteria</taxon>
        <taxon>Candidatus Uhriibacteriota</taxon>
    </lineage>
</organism>
<dbReference type="PANTHER" id="PTHR37304:SF1">
    <property type="entry name" value="MEMBRANE PROTEIN"/>
    <property type="match status" value="1"/>
</dbReference>
<name>A0A0G0Q3T6_9BACT</name>
<dbReference type="Proteomes" id="UP000033935">
    <property type="component" value="Unassembled WGS sequence"/>
</dbReference>
<dbReference type="InterPro" id="IPR007211">
    <property type="entry name" value="DUF378"/>
</dbReference>
<gene>
    <name evidence="2" type="ORF">UT30_C0001G0039</name>
</gene>
<keyword evidence="1" id="KW-0812">Transmembrane</keyword>
<accession>A0A0G0Q3T6</accession>
<proteinExistence type="predicted"/>
<evidence type="ECO:0000313" key="3">
    <source>
        <dbReference type="Proteomes" id="UP000033935"/>
    </source>
</evidence>
<evidence type="ECO:0000256" key="1">
    <source>
        <dbReference type="SAM" id="Phobius"/>
    </source>
</evidence>
<dbReference type="AlphaFoldDB" id="A0A0G0Q3T6"/>
<feature type="transmembrane region" description="Helical" evidence="1">
    <location>
        <begin position="45"/>
        <end position="63"/>
    </location>
</feature>
<reference evidence="2 3" key="1">
    <citation type="journal article" date="2015" name="Nature">
        <title>rRNA introns, odd ribosomes, and small enigmatic genomes across a large radiation of phyla.</title>
        <authorList>
            <person name="Brown C.T."/>
            <person name="Hug L.A."/>
            <person name="Thomas B.C."/>
            <person name="Sharon I."/>
            <person name="Castelle C.J."/>
            <person name="Singh A."/>
            <person name="Wilkins M.J."/>
            <person name="Williams K.H."/>
            <person name="Banfield J.F."/>
        </authorList>
    </citation>
    <scope>NUCLEOTIDE SEQUENCE [LARGE SCALE GENOMIC DNA]</scope>
</reference>
<keyword evidence="1" id="KW-0472">Membrane</keyword>